<dbReference type="Proteomes" id="UP000821865">
    <property type="component" value="Chromosome 3"/>
</dbReference>
<name>A0ACB8D8Q2_DERSI</name>
<evidence type="ECO:0000313" key="2">
    <source>
        <dbReference type="Proteomes" id="UP000821865"/>
    </source>
</evidence>
<reference evidence="1" key="1">
    <citation type="submission" date="2020-05" db="EMBL/GenBank/DDBJ databases">
        <title>Large-scale comparative analyses of tick genomes elucidate their genetic diversity and vector capacities.</title>
        <authorList>
            <person name="Jia N."/>
            <person name="Wang J."/>
            <person name="Shi W."/>
            <person name="Du L."/>
            <person name="Sun Y."/>
            <person name="Zhan W."/>
            <person name="Jiang J."/>
            <person name="Wang Q."/>
            <person name="Zhang B."/>
            <person name="Ji P."/>
            <person name="Sakyi L.B."/>
            <person name="Cui X."/>
            <person name="Yuan T."/>
            <person name="Jiang B."/>
            <person name="Yang W."/>
            <person name="Lam T.T.-Y."/>
            <person name="Chang Q."/>
            <person name="Ding S."/>
            <person name="Wang X."/>
            <person name="Zhu J."/>
            <person name="Ruan X."/>
            <person name="Zhao L."/>
            <person name="Wei J."/>
            <person name="Que T."/>
            <person name="Du C."/>
            <person name="Cheng J."/>
            <person name="Dai P."/>
            <person name="Han X."/>
            <person name="Huang E."/>
            <person name="Gao Y."/>
            <person name="Liu J."/>
            <person name="Shao H."/>
            <person name="Ye R."/>
            <person name="Li L."/>
            <person name="Wei W."/>
            <person name="Wang X."/>
            <person name="Wang C."/>
            <person name="Yang T."/>
            <person name="Huo Q."/>
            <person name="Li W."/>
            <person name="Guo W."/>
            <person name="Chen H."/>
            <person name="Zhou L."/>
            <person name="Ni X."/>
            <person name="Tian J."/>
            <person name="Zhou Y."/>
            <person name="Sheng Y."/>
            <person name="Liu T."/>
            <person name="Pan Y."/>
            <person name="Xia L."/>
            <person name="Li J."/>
            <person name="Zhao F."/>
            <person name="Cao W."/>
        </authorList>
    </citation>
    <scope>NUCLEOTIDE SEQUENCE</scope>
    <source>
        <strain evidence="1">Dsil-2018</strain>
    </source>
</reference>
<organism evidence="1 2">
    <name type="scientific">Dermacentor silvarum</name>
    <name type="common">Tick</name>
    <dbReference type="NCBI Taxonomy" id="543639"/>
    <lineage>
        <taxon>Eukaryota</taxon>
        <taxon>Metazoa</taxon>
        <taxon>Ecdysozoa</taxon>
        <taxon>Arthropoda</taxon>
        <taxon>Chelicerata</taxon>
        <taxon>Arachnida</taxon>
        <taxon>Acari</taxon>
        <taxon>Parasitiformes</taxon>
        <taxon>Ixodida</taxon>
        <taxon>Ixodoidea</taxon>
        <taxon>Ixodidae</taxon>
        <taxon>Rhipicephalinae</taxon>
        <taxon>Dermacentor</taxon>
    </lineage>
</organism>
<accession>A0ACB8D8Q2</accession>
<evidence type="ECO:0000313" key="1">
    <source>
        <dbReference type="EMBL" id="KAH7960725.1"/>
    </source>
</evidence>
<dbReference type="EMBL" id="CM023472">
    <property type="protein sequence ID" value="KAH7960725.1"/>
    <property type="molecule type" value="Genomic_DNA"/>
</dbReference>
<sequence>MLRYQQRVRLLRIGVFMMMTMGFLYQASKVVEEYLSFPSAVDVRIEGTEVLLFPGLSVCVTNWVSKTKLCEHYPEFCDTNTTNIAELKRLLLTGGNLGDIAHSSEDVLQIGFVNPTQYFFEFYLSPNVTRQSYSRLPSQMCYTMNWRHDSKIDTVHQNVLAFEMNVLFAWPEDDLVELDEFEMNLGFHHVDTNTAGKKHAMAFKPSGDFVFGIVQEGVVSLPAPFATKCDNYTRYLRLPNYKVQYSKEICYEECRKEITREVCGCIPNDYAWRNHISEYVCDLLDTMHCVHTDGREMYSVVCNERCHTACRETIYKATQSAWKQVTSMSMEGLTYVKVRALMTSRSVDALHFIPLLTGTQVLGLVGGYSGFWMGVAIVVGATESVRVVFDFWRRRVRARLHKAEISFLFRVIKMLLVQGCFVACAFSIYRDYVNYRHYYTAVTYEQQNIRGVIFPAVTICSYEAVNFTRMCAEYGRYNKCVTASFDTTVGNDIIAMKYVINYTYPPADVFSNCSMTFSGEICESFNCDNLWDPTYTFVKTGVCFILNIGRSPELQRCQEQYKYRLNFRVRADTKDPRNENMAFSALVHGPSSYTSGIIHTFRFQAGRKYTISVAQECSEFCVAQRWIATCGCFSKMYAVKHRMKGTVCEYVPHMRCIDELIRQKWFVSCQNICTRGCKDTRYRGLMFQTGFITDYIRYENLEADLTVVLGSTKRKIVSNLPRMTMADFLLYLSGHVSMWLGVSLIAAGPLVVDGVKYVQRLLDAFATSMGFVVD</sequence>
<gene>
    <name evidence="1" type="ORF">HPB49_022573</name>
</gene>
<proteinExistence type="predicted"/>
<protein>
    <submittedName>
        <fullName evidence="1">Uncharacterized protein</fullName>
    </submittedName>
</protein>
<keyword evidence="2" id="KW-1185">Reference proteome</keyword>
<comment type="caution">
    <text evidence="1">The sequence shown here is derived from an EMBL/GenBank/DDBJ whole genome shotgun (WGS) entry which is preliminary data.</text>
</comment>